<keyword evidence="3" id="KW-0695">RNA-directed DNA polymerase</keyword>
<keyword evidence="3" id="KW-0808">Transferase</keyword>
<dbReference type="EMBL" id="WIGN01000041">
    <property type="protein sequence ID" value="KAF6814656.1"/>
    <property type="molecule type" value="Genomic_DNA"/>
</dbReference>
<protein>
    <submittedName>
        <fullName evidence="3">Reverse transcriptase domain protein</fullName>
    </submittedName>
</protein>
<comment type="caution">
    <text evidence="3">The sequence shown here is derived from an EMBL/GenBank/DDBJ whole genome shotgun (WGS) entry which is preliminary data.</text>
</comment>
<evidence type="ECO:0000259" key="2">
    <source>
        <dbReference type="Pfam" id="PF13976"/>
    </source>
</evidence>
<evidence type="ECO:0000313" key="4">
    <source>
        <dbReference type="Proteomes" id="UP000652219"/>
    </source>
</evidence>
<feature type="region of interest" description="Disordered" evidence="1">
    <location>
        <begin position="120"/>
        <end position="153"/>
    </location>
</feature>
<dbReference type="GO" id="GO:0003964">
    <property type="term" value="F:RNA-directed DNA polymerase activity"/>
    <property type="evidence" value="ECO:0007669"/>
    <property type="project" value="UniProtKB-KW"/>
</dbReference>
<sequence length="184" mass="20680">MTWHERLGHPSAKALEKLMENSLGIKIDGIKTIDCEACSAGKAIRKVSRRKPDHQPTAPGDYITMDFFTLRKAYNNENLPFPDPEKEDLPIDSSLWEDENFREDLVLSNTISNDADCRELRQQPTPPADNDDFQLPEAEPLPAEGVGDTIGDTTELTQPEEQRVEDTIVSHSFLFSSTTNSIYS</sequence>
<reference evidence="3 4" key="1">
    <citation type="journal article" date="2020" name="Phytopathology">
        <title>Genome Sequence Resources of Colletotrichum truncatum, C. plurivorum, C. musicola, and C. sojae: Four Species Pathogenic to Soybean (Glycine max).</title>
        <authorList>
            <person name="Rogerio F."/>
            <person name="Boufleur T.R."/>
            <person name="Ciampi-Guillardi M."/>
            <person name="Sukno S.A."/>
            <person name="Thon M.R."/>
            <person name="Massola Junior N.S."/>
            <person name="Baroncelli R."/>
        </authorList>
    </citation>
    <scope>NUCLEOTIDE SEQUENCE [LARGE SCALE GENOMIC DNA]</scope>
    <source>
        <strain evidence="3 4">LFN0009</strain>
    </source>
</reference>
<accession>A0A8H6JL18</accession>
<dbReference type="InterPro" id="IPR025724">
    <property type="entry name" value="GAG-pre-integrase_dom"/>
</dbReference>
<evidence type="ECO:0000256" key="1">
    <source>
        <dbReference type="SAM" id="MobiDB-lite"/>
    </source>
</evidence>
<dbReference type="Pfam" id="PF13976">
    <property type="entry name" value="gag_pre-integrs"/>
    <property type="match status" value="1"/>
</dbReference>
<keyword evidence="4" id="KW-1185">Reference proteome</keyword>
<proteinExistence type="predicted"/>
<keyword evidence="3" id="KW-0548">Nucleotidyltransferase</keyword>
<organism evidence="3 4">
    <name type="scientific">Colletotrichum sojae</name>
    <dbReference type="NCBI Taxonomy" id="2175907"/>
    <lineage>
        <taxon>Eukaryota</taxon>
        <taxon>Fungi</taxon>
        <taxon>Dikarya</taxon>
        <taxon>Ascomycota</taxon>
        <taxon>Pezizomycotina</taxon>
        <taxon>Sordariomycetes</taxon>
        <taxon>Hypocreomycetidae</taxon>
        <taxon>Glomerellales</taxon>
        <taxon>Glomerellaceae</taxon>
        <taxon>Colletotrichum</taxon>
        <taxon>Colletotrichum orchidearum species complex</taxon>
    </lineage>
</organism>
<gene>
    <name evidence="3" type="ORF">CSOJ01_03879</name>
</gene>
<name>A0A8H6JL18_9PEZI</name>
<evidence type="ECO:0000313" key="3">
    <source>
        <dbReference type="EMBL" id="KAF6814656.1"/>
    </source>
</evidence>
<dbReference type="AlphaFoldDB" id="A0A8H6JL18"/>
<feature type="domain" description="GAG-pre-integrase" evidence="2">
    <location>
        <begin position="1"/>
        <end position="42"/>
    </location>
</feature>
<dbReference type="Proteomes" id="UP000652219">
    <property type="component" value="Unassembled WGS sequence"/>
</dbReference>